<organism evidence="1 2">
    <name type="scientific">Naasia aerilata</name>
    <dbReference type="NCBI Taxonomy" id="1162966"/>
    <lineage>
        <taxon>Bacteria</taxon>
        <taxon>Bacillati</taxon>
        <taxon>Actinomycetota</taxon>
        <taxon>Actinomycetes</taxon>
        <taxon>Micrococcales</taxon>
        <taxon>Microbacteriaceae</taxon>
        <taxon>Naasia</taxon>
    </lineage>
</organism>
<evidence type="ECO:0008006" key="3">
    <source>
        <dbReference type="Google" id="ProtNLM"/>
    </source>
</evidence>
<evidence type="ECO:0000313" key="2">
    <source>
        <dbReference type="Proteomes" id="UP001321498"/>
    </source>
</evidence>
<dbReference type="RefSeq" id="WP_286278901.1">
    <property type="nucleotide sequence ID" value="NZ_AP027731.1"/>
</dbReference>
<accession>A0ABM8GBN4</accession>
<reference evidence="2" key="1">
    <citation type="journal article" date="2019" name="Int. J. Syst. Evol. Microbiol.">
        <title>The Global Catalogue of Microorganisms (GCM) 10K type strain sequencing project: providing services to taxonomists for standard genome sequencing and annotation.</title>
        <authorList>
            <consortium name="The Broad Institute Genomics Platform"/>
            <consortium name="The Broad Institute Genome Sequencing Center for Infectious Disease"/>
            <person name="Wu L."/>
            <person name="Ma J."/>
        </authorList>
    </citation>
    <scope>NUCLEOTIDE SEQUENCE [LARGE SCALE GENOMIC DNA]</scope>
    <source>
        <strain evidence="2">NBRC 108725</strain>
    </source>
</reference>
<name>A0ABM8GBN4_9MICO</name>
<keyword evidence="2" id="KW-1185">Reference proteome</keyword>
<protein>
    <recommendedName>
        <fullName evidence="3">Two-component sensor histidine kinase</fullName>
    </recommendedName>
</protein>
<evidence type="ECO:0000313" key="1">
    <source>
        <dbReference type="EMBL" id="BDZ45648.1"/>
    </source>
</evidence>
<dbReference type="Proteomes" id="UP001321498">
    <property type="component" value="Chromosome"/>
</dbReference>
<dbReference type="EMBL" id="AP027731">
    <property type="protein sequence ID" value="BDZ45648.1"/>
    <property type="molecule type" value="Genomic_DNA"/>
</dbReference>
<sequence length="85" mass="8791">MIRTPSLRLRLVLIVVALLAAVAAVIGVVTAVVLQSYLVGQVDQAVSSAAERASHGFGGRDGDGDGFVLGQGRARSSRSWRAAES</sequence>
<gene>
    <name evidence="1" type="ORF">GCM10025866_15570</name>
</gene>
<proteinExistence type="predicted"/>